<dbReference type="EMBL" id="FQWX01000004">
    <property type="protein sequence ID" value="SHG62950.1"/>
    <property type="molecule type" value="Genomic_DNA"/>
</dbReference>
<dbReference type="Proteomes" id="UP000243255">
    <property type="component" value="Unassembled WGS sequence"/>
</dbReference>
<dbReference type="PANTHER" id="PTHR10815:SF5">
    <property type="entry name" value="METHYLATED-DNA--PROTEIN-CYSTEINE METHYLTRANSFERASE"/>
    <property type="match status" value="1"/>
</dbReference>
<keyword evidence="5 9" id="KW-0808">Transferase</keyword>
<dbReference type="HAMAP" id="MF_00772">
    <property type="entry name" value="OGT"/>
    <property type="match status" value="1"/>
</dbReference>
<evidence type="ECO:0000256" key="8">
    <source>
        <dbReference type="ARBA" id="ARBA00049348"/>
    </source>
</evidence>
<dbReference type="InterPro" id="IPR036388">
    <property type="entry name" value="WH-like_DNA-bd_sf"/>
</dbReference>
<gene>
    <name evidence="12" type="ORF">SAMN04488530_10489</name>
</gene>
<keyword evidence="13" id="KW-1185">Reference proteome</keyword>
<dbReference type="AlphaFoldDB" id="A0A1M5LDB3"/>
<dbReference type="GO" id="GO:0005737">
    <property type="term" value="C:cytoplasm"/>
    <property type="evidence" value="ECO:0007669"/>
    <property type="project" value="UniProtKB-SubCell"/>
</dbReference>
<evidence type="ECO:0000256" key="6">
    <source>
        <dbReference type="ARBA" id="ARBA00022763"/>
    </source>
</evidence>
<evidence type="ECO:0000256" key="5">
    <source>
        <dbReference type="ARBA" id="ARBA00022679"/>
    </source>
</evidence>
<comment type="function">
    <text evidence="9">Involved in the cellular defense against the biological effects of O6-methylguanine (O6-MeG) and O4-methylthymine (O4-MeT) in DNA. Repairs the methylated nucleobase in DNA by stoichiometrically transferring the methyl group to a cysteine residue in the enzyme. This is a suicide reaction: the enzyme is irreversibly inactivated.</text>
</comment>
<proteinExistence type="inferred from homology"/>
<dbReference type="Pfam" id="PF02870">
    <property type="entry name" value="Methyltransf_1N"/>
    <property type="match status" value="1"/>
</dbReference>
<dbReference type="GO" id="GO:0003908">
    <property type="term" value="F:methylated-DNA-[protein]-cysteine S-methyltransferase activity"/>
    <property type="evidence" value="ECO:0007669"/>
    <property type="project" value="UniProtKB-UniRule"/>
</dbReference>
<comment type="catalytic activity">
    <reaction evidence="1 9">
        <text>a 4-O-methyl-thymidine in DNA + L-cysteinyl-[protein] = a thymidine in DNA + S-methyl-L-cysteinyl-[protein]</text>
        <dbReference type="Rhea" id="RHEA:53428"/>
        <dbReference type="Rhea" id="RHEA-COMP:10131"/>
        <dbReference type="Rhea" id="RHEA-COMP:10132"/>
        <dbReference type="Rhea" id="RHEA-COMP:13555"/>
        <dbReference type="Rhea" id="RHEA-COMP:13556"/>
        <dbReference type="ChEBI" id="CHEBI:29950"/>
        <dbReference type="ChEBI" id="CHEBI:82612"/>
        <dbReference type="ChEBI" id="CHEBI:137386"/>
        <dbReference type="ChEBI" id="CHEBI:137387"/>
        <dbReference type="EC" id="2.1.1.63"/>
    </reaction>
</comment>
<keyword evidence="6 9" id="KW-0227">DNA damage</keyword>
<accession>A0A1M5LDB3</accession>
<dbReference type="InterPro" id="IPR014048">
    <property type="entry name" value="MethylDNA_cys_MeTrfase_DNA-bd"/>
</dbReference>
<protein>
    <recommendedName>
        <fullName evidence="9">Methylated-DNA--protein-cysteine methyltransferase</fullName>
        <ecNumber evidence="9">2.1.1.63</ecNumber>
    </recommendedName>
    <alternativeName>
        <fullName evidence="9">6-O-methylguanine-DNA methyltransferase</fullName>
        <shortName evidence="9">MGMT</shortName>
    </alternativeName>
    <alternativeName>
        <fullName evidence="9">O-6-methylguanine-DNA-alkyltransferase</fullName>
    </alternativeName>
</protein>
<dbReference type="PROSITE" id="PS00374">
    <property type="entry name" value="MGMT"/>
    <property type="match status" value="1"/>
</dbReference>
<reference evidence="13" key="1">
    <citation type="submission" date="2016-11" db="EMBL/GenBank/DDBJ databases">
        <authorList>
            <person name="Varghese N."/>
            <person name="Submissions S."/>
        </authorList>
    </citation>
    <scope>NUCLEOTIDE SEQUENCE [LARGE SCALE GENOMIC DNA]</scope>
    <source>
        <strain evidence="13">DSM 2635</strain>
    </source>
</reference>
<feature type="domain" description="Methylguanine DNA methyltransferase ribonuclease-like" evidence="11">
    <location>
        <begin position="6"/>
        <end position="69"/>
    </location>
</feature>
<feature type="domain" description="Methylated-DNA-[protein]-cysteine S-methyltransferase DNA binding" evidence="10">
    <location>
        <begin position="73"/>
        <end position="152"/>
    </location>
</feature>
<evidence type="ECO:0000313" key="13">
    <source>
        <dbReference type="Proteomes" id="UP000243255"/>
    </source>
</evidence>
<evidence type="ECO:0000256" key="2">
    <source>
        <dbReference type="ARBA" id="ARBA00008711"/>
    </source>
</evidence>
<dbReference type="GO" id="GO:0032259">
    <property type="term" value="P:methylation"/>
    <property type="evidence" value="ECO:0007669"/>
    <property type="project" value="UniProtKB-KW"/>
</dbReference>
<evidence type="ECO:0000256" key="4">
    <source>
        <dbReference type="ARBA" id="ARBA00022603"/>
    </source>
</evidence>
<dbReference type="EC" id="2.1.1.63" evidence="9"/>
<keyword evidence="7 9" id="KW-0234">DNA repair</keyword>
<dbReference type="FunFam" id="1.10.10.10:FF:000214">
    <property type="entry name" value="Methylated-DNA--protein-cysteine methyltransferase"/>
    <property type="match status" value="1"/>
</dbReference>
<dbReference type="Pfam" id="PF01035">
    <property type="entry name" value="DNA_binding_1"/>
    <property type="match status" value="1"/>
</dbReference>
<feature type="active site" description="Nucleophile; methyl group acceptor" evidence="9">
    <location>
        <position position="124"/>
    </location>
</feature>
<comment type="catalytic activity">
    <reaction evidence="8 9">
        <text>a 6-O-methyl-2'-deoxyguanosine in DNA + L-cysteinyl-[protein] = S-methyl-L-cysteinyl-[protein] + a 2'-deoxyguanosine in DNA</text>
        <dbReference type="Rhea" id="RHEA:24000"/>
        <dbReference type="Rhea" id="RHEA-COMP:10131"/>
        <dbReference type="Rhea" id="RHEA-COMP:10132"/>
        <dbReference type="Rhea" id="RHEA-COMP:11367"/>
        <dbReference type="Rhea" id="RHEA-COMP:11368"/>
        <dbReference type="ChEBI" id="CHEBI:29950"/>
        <dbReference type="ChEBI" id="CHEBI:82612"/>
        <dbReference type="ChEBI" id="CHEBI:85445"/>
        <dbReference type="ChEBI" id="CHEBI:85448"/>
        <dbReference type="EC" id="2.1.1.63"/>
    </reaction>
</comment>
<organism evidence="12 13">
    <name type="scientific">Asaccharospora irregularis DSM 2635</name>
    <dbReference type="NCBI Taxonomy" id="1121321"/>
    <lineage>
        <taxon>Bacteria</taxon>
        <taxon>Bacillati</taxon>
        <taxon>Bacillota</taxon>
        <taxon>Clostridia</taxon>
        <taxon>Peptostreptococcales</taxon>
        <taxon>Peptostreptococcaceae</taxon>
        <taxon>Asaccharospora</taxon>
    </lineage>
</organism>
<dbReference type="CDD" id="cd06445">
    <property type="entry name" value="ATase"/>
    <property type="match status" value="1"/>
</dbReference>
<keyword evidence="4 9" id="KW-0489">Methyltransferase</keyword>
<dbReference type="SUPFAM" id="SSF46767">
    <property type="entry name" value="Methylated DNA-protein cysteine methyltransferase, C-terminal domain"/>
    <property type="match status" value="1"/>
</dbReference>
<evidence type="ECO:0000259" key="10">
    <source>
        <dbReference type="Pfam" id="PF01035"/>
    </source>
</evidence>
<comment type="similarity">
    <text evidence="2 9">Belongs to the MGMT family.</text>
</comment>
<dbReference type="InterPro" id="IPR036631">
    <property type="entry name" value="MGMT_N_sf"/>
</dbReference>
<dbReference type="Gene3D" id="1.10.10.10">
    <property type="entry name" value="Winged helix-like DNA-binding domain superfamily/Winged helix DNA-binding domain"/>
    <property type="match status" value="1"/>
</dbReference>
<dbReference type="InterPro" id="IPR036217">
    <property type="entry name" value="MethylDNA_cys_MeTrfase_DNAb"/>
</dbReference>
<comment type="miscellaneous">
    <text evidence="9">This enzyme catalyzes only one turnover and therefore is not strictly catalytic. According to one definition, an enzyme is a biocatalyst that acts repeatedly and over many reaction cycles.</text>
</comment>
<name>A0A1M5LDB3_9FIRM</name>
<dbReference type="InterPro" id="IPR008332">
    <property type="entry name" value="MethylG_MeTrfase_N"/>
</dbReference>
<dbReference type="STRING" id="1121321.SAMN04488530_10489"/>
<evidence type="ECO:0000256" key="7">
    <source>
        <dbReference type="ARBA" id="ARBA00023204"/>
    </source>
</evidence>
<dbReference type="SUPFAM" id="SSF53155">
    <property type="entry name" value="Methylated DNA-protein cysteine methyltransferase domain"/>
    <property type="match status" value="1"/>
</dbReference>
<dbReference type="NCBIfam" id="TIGR00589">
    <property type="entry name" value="ogt"/>
    <property type="match status" value="1"/>
</dbReference>
<keyword evidence="3 9" id="KW-0963">Cytoplasm</keyword>
<evidence type="ECO:0000259" key="11">
    <source>
        <dbReference type="Pfam" id="PF02870"/>
    </source>
</evidence>
<evidence type="ECO:0000313" key="12">
    <source>
        <dbReference type="EMBL" id="SHG62950.1"/>
    </source>
</evidence>
<dbReference type="PANTHER" id="PTHR10815">
    <property type="entry name" value="METHYLATED-DNA--PROTEIN-CYSTEINE METHYLTRANSFERASE"/>
    <property type="match status" value="1"/>
</dbReference>
<evidence type="ECO:0000256" key="1">
    <source>
        <dbReference type="ARBA" id="ARBA00001286"/>
    </source>
</evidence>
<dbReference type="Gene3D" id="3.30.160.70">
    <property type="entry name" value="Methylated DNA-protein cysteine methyltransferase domain"/>
    <property type="match status" value="1"/>
</dbReference>
<evidence type="ECO:0000256" key="3">
    <source>
        <dbReference type="ARBA" id="ARBA00022490"/>
    </source>
</evidence>
<dbReference type="RefSeq" id="WP_073124216.1">
    <property type="nucleotide sequence ID" value="NZ_BAABCH010000006.1"/>
</dbReference>
<dbReference type="GO" id="GO:0006307">
    <property type="term" value="P:DNA alkylation repair"/>
    <property type="evidence" value="ECO:0007669"/>
    <property type="project" value="UniProtKB-UniRule"/>
</dbReference>
<evidence type="ECO:0000256" key="9">
    <source>
        <dbReference type="HAMAP-Rule" id="MF_00772"/>
    </source>
</evidence>
<dbReference type="OrthoDB" id="9802228at2"/>
<sequence length="157" mass="17618">MKKIFFYDTLIGEIGIAENEGSITNLFFGRDNIKEEVVIEETKTIKTAIEQLNSYFLGERFDFDLPLKPQGTEFMMSVWNELLNIPYGQTSSYGEIAKRIGNPKAARAVGLANNKNTIPIFIPCHRVVGSKGNLTGYRGGLDIKKKLLDIENINKTV</sequence>
<comment type="subcellular location">
    <subcellularLocation>
        <location evidence="9">Cytoplasm</location>
    </subcellularLocation>
</comment>
<dbReference type="InterPro" id="IPR001497">
    <property type="entry name" value="MethylDNA_cys_MeTrfase_AS"/>
</dbReference>
<dbReference type="InterPro" id="IPR023546">
    <property type="entry name" value="MGMT"/>
</dbReference>